<sequence>MHIGDRPVPLKIEPKPSDHWPNGFPPRASASYIEDPARNFIFRTESQCQGKATWKYRKNYRTDSRRKWSNSLTKSLARLKRREQIENTYSRVRVQLETCLRFFQ</sequence>
<feature type="region of interest" description="Disordered" evidence="1">
    <location>
        <begin position="1"/>
        <end position="26"/>
    </location>
</feature>
<organism evidence="2 3">
    <name type="scientific">Vespula pensylvanica</name>
    <name type="common">Western yellow jacket</name>
    <name type="synonym">Wasp</name>
    <dbReference type="NCBI Taxonomy" id="30213"/>
    <lineage>
        <taxon>Eukaryota</taxon>
        <taxon>Metazoa</taxon>
        <taxon>Ecdysozoa</taxon>
        <taxon>Arthropoda</taxon>
        <taxon>Hexapoda</taxon>
        <taxon>Insecta</taxon>
        <taxon>Pterygota</taxon>
        <taxon>Neoptera</taxon>
        <taxon>Endopterygota</taxon>
        <taxon>Hymenoptera</taxon>
        <taxon>Apocrita</taxon>
        <taxon>Aculeata</taxon>
        <taxon>Vespoidea</taxon>
        <taxon>Vespidae</taxon>
        <taxon>Vespinae</taxon>
        <taxon>Vespula</taxon>
    </lineage>
</organism>
<reference evidence="2" key="1">
    <citation type="journal article" date="2020" name="G3 (Bethesda)">
        <title>High-Quality Assemblies for Three Invasive Social Wasps from the &lt;i&gt;Vespula&lt;/i&gt; Genus.</title>
        <authorList>
            <person name="Harrop T.W.R."/>
            <person name="Guhlin J."/>
            <person name="McLaughlin G.M."/>
            <person name="Permina E."/>
            <person name="Stockwell P."/>
            <person name="Gilligan J."/>
            <person name="Le Lec M.F."/>
            <person name="Gruber M.A.M."/>
            <person name="Quinn O."/>
            <person name="Lovegrove M."/>
            <person name="Duncan E.J."/>
            <person name="Remnant E.J."/>
            <person name="Van Eeckhoven J."/>
            <person name="Graham B."/>
            <person name="Knapp R.A."/>
            <person name="Langford K.W."/>
            <person name="Kronenberg Z."/>
            <person name="Press M.O."/>
            <person name="Eacker S.M."/>
            <person name="Wilson-Rankin E.E."/>
            <person name="Purcell J."/>
            <person name="Lester P.J."/>
            <person name="Dearden P.K."/>
        </authorList>
    </citation>
    <scope>NUCLEOTIDE SEQUENCE</scope>
    <source>
        <strain evidence="2">Volc-1</strain>
    </source>
</reference>
<dbReference type="EMBL" id="JACSDY010000001">
    <property type="protein sequence ID" value="KAF7438793.1"/>
    <property type="molecule type" value="Genomic_DNA"/>
</dbReference>
<accession>A0A834PFC9</accession>
<dbReference type="AlphaFoldDB" id="A0A834PFC9"/>
<gene>
    <name evidence="2" type="ORF">H0235_001184</name>
</gene>
<protein>
    <submittedName>
        <fullName evidence="2">Uncharacterized protein</fullName>
    </submittedName>
</protein>
<evidence type="ECO:0000313" key="3">
    <source>
        <dbReference type="Proteomes" id="UP000600918"/>
    </source>
</evidence>
<name>A0A834PFC9_VESPE</name>
<evidence type="ECO:0000313" key="2">
    <source>
        <dbReference type="EMBL" id="KAF7438793.1"/>
    </source>
</evidence>
<keyword evidence="3" id="KW-1185">Reference proteome</keyword>
<comment type="caution">
    <text evidence="2">The sequence shown here is derived from an EMBL/GenBank/DDBJ whole genome shotgun (WGS) entry which is preliminary data.</text>
</comment>
<dbReference type="Proteomes" id="UP000600918">
    <property type="component" value="Unassembled WGS sequence"/>
</dbReference>
<proteinExistence type="predicted"/>
<evidence type="ECO:0000256" key="1">
    <source>
        <dbReference type="SAM" id="MobiDB-lite"/>
    </source>
</evidence>